<dbReference type="AlphaFoldDB" id="A0A8J5KXW1"/>
<organism evidence="2 3">
    <name type="scientific">Zingiber officinale</name>
    <name type="common">Ginger</name>
    <name type="synonym">Amomum zingiber</name>
    <dbReference type="NCBI Taxonomy" id="94328"/>
    <lineage>
        <taxon>Eukaryota</taxon>
        <taxon>Viridiplantae</taxon>
        <taxon>Streptophyta</taxon>
        <taxon>Embryophyta</taxon>
        <taxon>Tracheophyta</taxon>
        <taxon>Spermatophyta</taxon>
        <taxon>Magnoliopsida</taxon>
        <taxon>Liliopsida</taxon>
        <taxon>Zingiberales</taxon>
        <taxon>Zingiberaceae</taxon>
        <taxon>Zingiber</taxon>
    </lineage>
</organism>
<reference evidence="2 3" key="1">
    <citation type="submission" date="2020-08" db="EMBL/GenBank/DDBJ databases">
        <title>Plant Genome Project.</title>
        <authorList>
            <person name="Zhang R.-G."/>
        </authorList>
    </citation>
    <scope>NUCLEOTIDE SEQUENCE [LARGE SCALE GENOMIC DNA]</scope>
    <source>
        <tissue evidence="2">Rhizome</tissue>
    </source>
</reference>
<gene>
    <name evidence="2" type="ORF">ZIOFF_035675</name>
</gene>
<keyword evidence="3" id="KW-1185">Reference proteome</keyword>
<evidence type="ECO:0000313" key="3">
    <source>
        <dbReference type="Proteomes" id="UP000734854"/>
    </source>
</evidence>
<dbReference type="EMBL" id="JACMSC010000010">
    <property type="protein sequence ID" value="KAG6503363.1"/>
    <property type="molecule type" value="Genomic_DNA"/>
</dbReference>
<dbReference type="Pfam" id="PF07939">
    <property type="entry name" value="DUF1685"/>
    <property type="match status" value="1"/>
</dbReference>
<sequence>MGNGDHKCRSNQGDQQRSSDDDSVRWEGCVEFKEGSDGGSDGRESLARTRSLMDGDLEELKGCLGLGFDFIYDKIPGL</sequence>
<feature type="region of interest" description="Disordered" evidence="1">
    <location>
        <begin position="1"/>
        <end position="25"/>
    </location>
</feature>
<accession>A0A8J5KXW1</accession>
<evidence type="ECO:0000256" key="1">
    <source>
        <dbReference type="SAM" id="MobiDB-lite"/>
    </source>
</evidence>
<comment type="caution">
    <text evidence="2">The sequence shown here is derived from an EMBL/GenBank/DDBJ whole genome shotgun (WGS) entry which is preliminary data.</text>
</comment>
<dbReference type="Proteomes" id="UP000734854">
    <property type="component" value="Unassembled WGS sequence"/>
</dbReference>
<proteinExistence type="predicted"/>
<protein>
    <submittedName>
        <fullName evidence="2">Uncharacterized protein</fullName>
    </submittedName>
</protein>
<dbReference type="InterPro" id="IPR012881">
    <property type="entry name" value="DUF1685"/>
</dbReference>
<evidence type="ECO:0000313" key="2">
    <source>
        <dbReference type="EMBL" id="KAG6503363.1"/>
    </source>
</evidence>
<name>A0A8J5KXW1_ZINOF</name>